<protein>
    <submittedName>
        <fullName evidence="1">Uncharacterized protein</fullName>
    </submittedName>
</protein>
<keyword evidence="2" id="KW-1185">Reference proteome</keyword>
<reference evidence="1 2" key="1">
    <citation type="journal article" date="2022" name="New Phytol.">
        <title>Ecological generalism drives hyperdiversity of secondary metabolite gene clusters in xylarialean endophytes.</title>
        <authorList>
            <person name="Franco M.E.E."/>
            <person name="Wisecaver J.H."/>
            <person name="Arnold A.E."/>
            <person name="Ju Y.M."/>
            <person name="Slot J.C."/>
            <person name="Ahrendt S."/>
            <person name="Moore L.P."/>
            <person name="Eastman K.E."/>
            <person name="Scott K."/>
            <person name="Konkel Z."/>
            <person name="Mondo S.J."/>
            <person name="Kuo A."/>
            <person name="Hayes R.D."/>
            <person name="Haridas S."/>
            <person name="Andreopoulos B."/>
            <person name="Riley R."/>
            <person name="LaButti K."/>
            <person name="Pangilinan J."/>
            <person name="Lipzen A."/>
            <person name="Amirebrahimi M."/>
            <person name="Yan J."/>
            <person name="Adam C."/>
            <person name="Keymanesh K."/>
            <person name="Ng V."/>
            <person name="Louie K."/>
            <person name="Northen T."/>
            <person name="Drula E."/>
            <person name="Henrissat B."/>
            <person name="Hsieh H.M."/>
            <person name="Youens-Clark K."/>
            <person name="Lutzoni F."/>
            <person name="Miadlikowska J."/>
            <person name="Eastwood D.C."/>
            <person name="Hamelin R.C."/>
            <person name="Grigoriev I.V."/>
            <person name="U'Ren J.M."/>
        </authorList>
    </citation>
    <scope>NUCLEOTIDE SEQUENCE [LARGE SCALE GENOMIC DNA]</scope>
    <source>
        <strain evidence="1 2">CBS 119005</strain>
    </source>
</reference>
<gene>
    <name evidence="1" type="ORF">F4820DRAFT_454582</name>
</gene>
<dbReference type="EMBL" id="MU393694">
    <property type="protein sequence ID" value="KAI4858740.1"/>
    <property type="molecule type" value="Genomic_DNA"/>
</dbReference>
<evidence type="ECO:0000313" key="2">
    <source>
        <dbReference type="Proteomes" id="UP001497700"/>
    </source>
</evidence>
<proteinExistence type="predicted"/>
<evidence type="ECO:0000313" key="1">
    <source>
        <dbReference type="EMBL" id="KAI4858740.1"/>
    </source>
</evidence>
<dbReference type="Proteomes" id="UP001497700">
    <property type="component" value="Unassembled WGS sequence"/>
</dbReference>
<accession>A0ACB9YIQ7</accession>
<sequence>MISPRGRSLAIWMAVFTFLNICLLALRFYVLIKAKKRSLRADDFLVLLSFSAMVAMEGTTFWGEFASLTSHLLVSAFWTWTVATAACKLAILCLYLEIFRAHTLFKKVVWGIMACTTIYVPVFIAFFMTQCSPVSAAWDPILSKTNCRPREIHELVSVAVNLALDLAVLLAPLPVIWGLHMRTSKKIGVTTVFSIGIGVVAIMIWRLITTSLPSDNTDLVYDIYILALQSHLEIWLGIIAANIPPLAPLIDRKIASRFIKSIVSISGLSSRKASNRASFVALDSSSYSKKPGQDEFQLLTKGSRPELPDDVILRDLEFRVSVEAAPEPSGSQLGNIRR</sequence>
<organism evidence="1 2">
    <name type="scientific">Hypoxylon rubiginosum</name>
    <dbReference type="NCBI Taxonomy" id="110542"/>
    <lineage>
        <taxon>Eukaryota</taxon>
        <taxon>Fungi</taxon>
        <taxon>Dikarya</taxon>
        <taxon>Ascomycota</taxon>
        <taxon>Pezizomycotina</taxon>
        <taxon>Sordariomycetes</taxon>
        <taxon>Xylariomycetidae</taxon>
        <taxon>Xylariales</taxon>
        <taxon>Hypoxylaceae</taxon>
        <taxon>Hypoxylon</taxon>
    </lineage>
</organism>
<comment type="caution">
    <text evidence="1">The sequence shown here is derived from an EMBL/GenBank/DDBJ whole genome shotgun (WGS) entry which is preliminary data.</text>
</comment>
<name>A0ACB9YIQ7_9PEZI</name>